<protein>
    <submittedName>
        <fullName evidence="2">Uncharacterized protein</fullName>
    </submittedName>
</protein>
<proteinExistence type="predicted"/>
<keyword evidence="3" id="KW-1185">Reference proteome</keyword>
<organism evidence="2 3">
    <name type="scientific">Aphanomyces euteiches</name>
    <dbReference type="NCBI Taxonomy" id="100861"/>
    <lineage>
        <taxon>Eukaryota</taxon>
        <taxon>Sar</taxon>
        <taxon>Stramenopiles</taxon>
        <taxon>Oomycota</taxon>
        <taxon>Saprolegniomycetes</taxon>
        <taxon>Saprolegniales</taxon>
        <taxon>Verrucalvaceae</taxon>
        <taxon>Aphanomyces</taxon>
    </lineage>
</organism>
<reference evidence="2 3" key="1">
    <citation type="submission" date="2019-07" db="EMBL/GenBank/DDBJ databases">
        <title>Genomics analysis of Aphanomyces spp. identifies a new class of oomycete effector associated with host adaptation.</title>
        <authorList>
            <person name="Gaulin E."/>
        </authorList>
    </citation>
    <scope>NUCLEOTIDE SEQUENCE [LARGE SCALE GENOMIC DNA]</scope>
    <source>
        <strain evidence="2 3">ATCC 201684</strain>
    </source>
</reference>
<dbReference type="AlphaFoldDB" id="A0A6G0WH49"/>
<evidence type="ECO:0000313" key="2">
    <source>
        <dbReference type="EMBL" id="KAF0726489.1"/>
    </source>
</evidence>
<name>A0A6G0WH49_9STRA</name>
<gene>
    <name evidence="2" type="ORF">Ae201684_015257</name>
</gene>
<evidence type="ECO:0000256" key="1">
    <source>
        <dbReference type="SAM" id="MobiDB-lite"/>
    </source>
</evidence>
<comment type="caution">
    <text evidence="2">The sequence shown here is derived from an EMBL/GenBank/DDBJ whole genome shotgun (WGS) entry which is preliminary data.</text>
</comment>
<accession>A0A6G0WH49</accession>
<feature type="compositionally biased region" description="Polar residues" evidence="1">
    <location>
        <begin position="65"/>
        <end position="75"/>
    </location>
</feature>
<dbReference type="VEuPathDB" id="FungiDB:AeMF1_007164"/>
<dbReference type="Proteomes" id="UP000481153">
    <property type="component" value="Unassembled WGS sequence"/>
</dbReference>
<feature type="region of interest" description="Disordered" evidence="1">
    <location>
        <begin position="389"/>
        <end position="408"/>
    </location>
</feature>
<sequence>MVWLAEAHVLTPQTMPPQPSKIPVRGSSYRLFGKGWYNHKKSLQRIDLDIAAKEKKLVSPFATASGASGQATRPTSEAKRQRAEPQPTNPWRIVQRGAAASEPPTPRPLHVVVTPMQISNTTGDLCVTVPQILDTPDPPFQLPTDAYVGGTKIHRAKAVRVEMPLEAILDEFAILDRDAKEMQQSFDKICETTKAHSKLDLPKYIAHGEADWIQFELENNPIEFGRQLHELARSQPALLHSFILIRMLNRWMRATWGASTPFFQLHQNVFGHKFSLEHLHADFHTVSSAANLDDITLTCEDDEILLLAQDMEAVVALGEVVLASSAPLYYTSDAAISITTAQPTFGLPARRGQRSLATTTMTRILLSSPLSTTIQSTLKTLLQTAAKTVNEARQRDQPTDSPMEDDNPSDVFMAWTRDLQTMSLLDEHGQLEAYEHEQVALHPKDRSLHVVNITEAWPGDEATSCG</sequence>
<evidence type="ECO:0000313" key="3">
    <source>
        <dbReference type="Proteomes" id="UP000481153"/>
    </source>
</evidence>
<feature type="region of interest" description="Disordered" evidence="1">
    <location>
        <begin position="61"/>
        <end position="90"/>
    </location>
</feature>
<dbReference type="EMBL" id="VJMJ01000214">
    <property type="protein sequence ID" value="KAF0726489.1"/>
    <property type="molecule type" value="Genomic_DNA"/>
</dbReference>